<sequence length="196" mass="21229">VLDALVKKKDLQSEAGGSSGSSSELVFQAEDRSLPVVRHQHVLEYTYRGGGGIFRGVHFVGSASVHVLNLVPSLVGDDGTLLIRVVLAVTTLQSEAVRRRDKESTLPQALWSTGDGPVERKSSVVNQGFLQFRGVPLQARFEVAEGCIPEQNCPLVPILASAEAVAPAITDDFGLEVERRSTPHNYKARRTPPFET</sequence>
<evidence type="ECO:0000313" key="2">
    <source>
        <dbReference type="Proteomes" id="UP000266841"/>
    </source>
</evidence>
<feature type="non-terminal residue" evidence="1">
    <location>
        <position position="1"/>
    </location>
</feature>
<gene>
    <name evidence="1" type="ORF">THAOC_29037</name>
</gene>
<comment type="caution">
    <text evidence="1">The sequence shown here is derived from an EMBL/GenBank/DDBJ whole genome shotgun (WGS) entry which is preliminary data.</text>
</comment>
<keyword evidence="2" id="KW-1185">Reference proteome</keyword>
<reference evidence="1 2" key="1">
    <citation type="journal article" date="2012" name="Genome Biol.">
        <title>Genome and low-iron response of an oceanic diatom adapted to chronic iron limitation.</title>
        <authorList>
            <person name="Lommer M."/>
            <person name="Specht M."/>
            <person name="Roy A.S."/>
            <person name="Kraemer L."/>
            <person name="Andreson R."/>
            <person name="Gutowska M.A."/>
            <person name="Wolf J."/>
            <person name="Bergner S.V."/>
            <person name="Schilhabel M.B."/>
            <person name="Klostermeier U.C."/>
            <person name="Beiko R.G."/>
            <person name="Rosenstiel P."/>
            <person name="Hippler M."/>
            <person name="Laroche J."/>
        </authorList>
    </citation>
    <scope>NUCLEOTIDE SEQUENCE [LARGE SCALE GENOMIC DNA]</scope>
    <source>
        <strain evidence="1 2">CCMP1005</strain>
    </source>
</reference>
<evidence type="ECO:0000313" key="1">
    <source>
        <dbReference type="EMBL" id="EJK51764.1"/>
    </source>
</evidence>
<dbReference type="EMBL" id="AGNL01041056">
    <property type="protein sequence ID" value="EJK51764.1"/>
    <property type="molecule type" value="Genomic_DNA"/>
</dbReference>
<proteinExistence type="predicted"/>
<name>K0RHL3_THAOC</name>
<dbReference type="AlphaFoldDB" id="K0RHL3"/>
<protein>
    <submittedName>
        <fullName evidence="1">Uncharacterized protein</fullName>
    </submittedName>
</protein>
<accession>K0RHL3</accession>
<dbReference type="Proteomes" id="UP000266841">
    <property type="component" value="Unassembled WGS sequence"/>
</dbReference>
<organism evidence="1 2">
    <name type="scientific">Thalassiosira oceanica</name>
    <name type="common">Marine diatom</name>
    <dbReference type="NCBI Taxonomy" id="159749"/>
    <lineage>
        <taxon>Eukaryota</taxon>
        <taxon>Sar</taxon>
        <taxon>Stramenopiles</taxon>
        <taxon>Ochrophyta</taxon>
        <taxon>Bacillariophyta</taxon>
        <taxon>Coscinodiscophyceae</taxon>
        <taxon>Thalassiosirophycidae</taxon>
        <taxon>Thalassiosirales</taxon>
        <taxon>Thalassiosiraceae</taxon>
        <taxon>Thalassiosira</taxon>
    </lineage>
</organism>